<comment type="subcellular location">
    <subcellularLocation>
        <location evidence="1">Cell projection</location>
        <location evidence="1">Cilium</location>
    </subcellularLocation>
</comment>
<dbReference type="PANTHER" id="PTHR45973:SF9">
    <property type="entry name" value="LEUCINE-RICH REPEAT-CONTAINING PROTEIN 46"/>
    <property type="match status" value="1"/>
</dbReference>
<dbReference type="PANTHER" id="PTHR45973">
    <property type="entry name" value="PROTEIN PHOSPHATASE 1 REGULATORY SUBUNIT SDS22-RELATED"/>
    <property type="match status" value="1"/>
</dbReference>
<feature type="compositionally biased region" description="Acidic residues" evidence="6">
    <location>
        <begin position="511"/>
        <end position="524"/>
    </location>
</feature>
<organism evidence="7 8">
    <name type="scientific">Mya arenaria</name>
    <name type="common">Soft-shell clam</name>
    <dbReference type="NCBI Taxonomy" id="6604"/>
    <lineage>
        <taxon>Eukaryota</taxon>
        <taxon>Metazoa</taxon>
        <taxon>Spiralia</taxon>
        <taxon>Lophotrochozoa</taxon>
        <taxon>Mollusca</taxon>
        <taxon>Bivalvia</taxon>
        <taxon>Autobranchia</taxon>
        <taxon>Heteroconchia</taxon>
        <taxon>Euheterodonta</taxon>
        <taxon>Imparidentia</taxon>
        <taxon>Neoheterodontei</taxon>
        <taxon>Myida</taxon>
        <taxon>Myoidea</taxon>
        <taxon>Myidae</taxon>
        <taxon>Mya</taxon>
    </lineage>
</organism>
<feature type="region of interest" description="Disordered" evidence="6">
    <location>
        <begin position="614"/>
        <end position="637"/>
    </location>
</feature>
<keyword evidence="4" id="KW-0969">Cilium</keyword>
<evidence type="ECO:0000256" key="2">
    <source>
        <dbReference type="ARBA" id="ARBA00022614"/>
    </source>
</evidence>
<dbReference type="InterPro" id="IPR001611">
    <property type="entry name" value="Leu-rich_rpt"/>
</dbReference>
<evidence type="ECO:0000313" key="8">
    <source>
        <dbReference type="Proteomes" id="UP001164746"/>
    </source>
</evidence>
<feature type="non-terminal residue" evidence="7">
    <location>
        <position position="637"/>
    </location>
</feature>
<gene>
    <name evidence="7" type="ORF">MAR_008323</name>
</gene>
<dbReference type="Pfam" id="PF12799">
    <property type="entry name" value="LRR_4"/>
    <property type="match status" value="1"/>
</dbReference>
<protein>
    <submittedName>
        <fullName evidence="7">DAAF1-like protein</fullName>
    </submittedName>
</protein>
<dbReference type="SMART" id="SM00365">
    <property type="entry name" value="LRR_SD22"/>
    <property type="match status" value="3"/>
</dbReference>
<evidence type="ECO:0000256" key="5">
    <source>
        <dbReference type="ARBA" id="ARBA00023273"/>
    </source>
</evidence>
<feature type="region of interest" description="Disordered" evidence="6">
    <location>
        <begin position="47"/>
        <end position="82"/>
    </location>
</feature>
<dbReference type="EMBL" id="CP111015">
    <property type="protein sequence ID" value="WAR01765.1"/>
    <property type="molecule type" value="Genomic_DNA"/>
</dbReference>
<evidence type="ECO:0000313" key="7">
    <source>
        <dbReference type="EMBL" id="WAR01765.1"/>
    </source>
</evidence>
<keyword evidence="8" id="KW-1185">Reference proteome</keyword>
<evidence type="ECO:0000256" key="4">
    <source>
        <dbReference type="ARBA" id="ARBA00023069"/>
    </source>
</evidence>
<proteinExistence type="predicted"/>
<feature type="compositionally biased region" description="Basic and acidic residues" evidence="6">
    <location>
        <begin position="494"/>
        <end position="504"/>
    </location>
</feature>
<evidence type="ECO:0000256" key="6">
    <source>
        <dbReference type="SAM" id="MobiDB-lite"/>
    </source>
</evidence>
<dbReference type="InterPro" id="IPR032675">
    <property type="entry name" value="LRR_dom_sf"/>
</dbReference>
<dbReference type="Proteomes" id="UP001164746">
    <property type="component" value="Chromosome 4"/>
</dbReference>
<keyword evidence="5" id="KW-0966">Cell projection</keyword>
<evidence type="ECO:0000256" key="1">
    <source>
        <dbReference type="ARBA" id="ARBA00004138"/>
    </source>
</evidence>
<name>A0ABY7DYM7_MYAAR</name>
<feature type="compositionally biased region" description="Basic and acidic residues" evidence="6">
    <location>
        <begin position="544"/>
        <end position="553"/>
    </location>
</feature>
<dbReference type="SUPFAM" id="SSF52075">
    <property type="entry name" value="Outer arm dynein light chain 1"/>
    <property type="match status" value="1"/>
</dbReference>
<dbReference type="Gene3D" id="3.80.10.10">
    <property type="entry name" value="Ribonuclease Inhibitor"/>
    <property type="match status" value="2"/>
</dbReference>
<evidence type="ECO:0000256" key="3">
    <source>
        <dbReference type="ARBA" id="ARBA00022737"/>
    </source>
</evidence>
<keyword evidence="2" id="KW-0433">Leucine-rich repeat</keyword>
<feature type="region of interest" description="Disordered" evidence="6">
    <location>
        <begin position="355"/>
        <end position="378"/>
    </location>
</feature>
<reference evidence="7" key="1">
    <citation type="submission" date="2022-11" db="EMBL/GenBank/DDBJ databases">
        <title>Centuries of genome instability and evolution in soft-shell clam transmissible cancer (bioRxiv).</title>
        <authorList>
            <person name="Hart S.F.M."/>
            <person name="Yonemitsu M.A."/>
            <person name="Giersch R.M."/>
            <person name="Beal B.F."/>
            <person name="Arriagada G."/>
            <person name="Davis B.W."/>
            <person name="Ostrander E.A."/>
            <person name="Goff S.P."/>
            <person name="Metzger M.J."/>
        </authorList>
    </citation>
    <scope>NUCLEOTIDE SEQUENCE</scope>
    <source>
        <strain evidence="7">MELC-2E11</strain>
        <tissue evidence="7">Siphon/mantle</tissue>
    </source>
</reference>
<dbReference type="InterPro" id="IPR025875">
    <property type="entry name" value="Leu-rich_rpt_4"/>
</dbReference>
<dbReference type="PROSITE" id="PS51450">
    <property type="entry name" value="LRR"/>
    <property type="match status" value="3"/>
</dbReference>
<dbReference type="InterPro" id="IPR050576">
    <property type="entry name" value="Cilia_flagella_integrity"/>
</dbReference>
<sequence>STPQTQDGSASDRTTMPLIEEIHEPQVAPAQTSEAIVNIKIVDKDQNESGFEDMPALEEEDSVQTGGGDSNPGKADPNQNSADIANKNAEMAKEKEKQEDKYFRLTKKFLKQHCKDMKLYMTPELNDVLYLHYKGIHQIESLEDYTGLKCLWLECNGISKIENLEAQKELRCLYLHQNLIKKIENLEPLSQLDTLNLCHNMISKIENIACIPELHTLQISHCKVTTVDDLEHLIDCKELTCVDLSHNKLKDPAIIDVFEKMNNLKNLQYLDDRPVFPKDRACADAWNEGGVEAERAERQRWVDAEHKKIMDTLGDRRRQNMARRIQRELDAKGEGEQVDPDTIDWLTGNYKTRSQVAREKEMGGEESPPQTSEMPDLEDVDVSEQIEEQATRLNIVDVTDDVKKQAKPKAPTVVEDDDDEPGEMPLIRPRNAQDEEGIFSNKKSKKGDSSQIFMTEMSGTVSRKLFHLFIKVTHLEKVRDEKSIESISMPASSRTEKTTFKPKIEVLGGGDDSDTDESETEDGDFSQKKHGWTQNSANNAKLIQETKDESETVKTKKLIEDVSGDAAQSKEILYGMGQLINTPGSLKLAQTFEDDEKKFAAMSREEKIQDLAENLGSTRGKGMPSTNMWCPNDDDLD</sequence>
<feature type="region of interest" description="Disordered" evidence="6">
    <location>
        <begin position="480"/>
        <end position="553"/>
    </location>
</feature>
<accession>A0ABY7DYM7</accession>
<feature type="compositionally biased region" description="Polar residues" evidence="6">
    <location>
        <begin position="532"/>
        <end position="541"/>
    </location>
</feature>
<feature type="region of interest" description="Disordered" evidence="6">
    <location>
        <begin position="403"/>
        <end position="427"/>
    </location>
</feature>
<keyword evidence="3" id="KW-0677">Repeat</keyword>